<keyword evidence="2" id="KW-1185">Reference proteome</keyword>
<evidence type="ECO:0000313" key="2">
    <source>
        <dbReference type="Proteomes" id="UP000184356"/>
    </source>
</evidence>
<dbReference type="AlphaFoldDB" id="A0A1L9TGF4"/>
<name>A0A1L9TGF4_9EURO</name>
<accession>A0A1L9TGF4</accession>
<dbReference type="RefSeq" id="XP_040702314.1">
    <property type="nucleotide sequence ID" value="XM_040853077.1"/>
</dbReference>
<dbReference type="Proteomes" id="UP000184356">
    <property type="component" value="Unassembled WGS sequence"/>
</dbReference>
<dbReference type="EMBL" id="KV878586">
    <property type="protein sequence ID" value="OJJ58508.1"/>
    <property type="molecule type" value="Genomic_DNA"/>
</dbReference>
<dbReference type="GeneID" id="63769150"/>
<evidence type="ECO:0000313" key="1">
    <source>
        <dbReference type="EMBL" id="OJJ58508.1"/>
    </source>
</evidence>
<gene>
    <name evidence="1" type="ORF">ASPSYDRAFT_950925</name>
</gene>
<reference evidence="2" key="1">
    <citation type="journal article" date="2017" name="Genome Biol.">
        <title>Comparative genomics reveals high biological diversity and specific adaptations in the industrially and medically important fungal genus Aspergillus.</title>
        <authorList>
            <person name="de Vries R.P."/>
            <person name="Riley R."/>
            <person name="Wiebenga A."/>
            <person name="Aguilar-Osorio G."/>
            <person name="Amillis S."/>
            <person name="Uchima C.A."/>
            <person name="Anderluh G."/>
            <person name="Asadollahi M."/>
            <person name="Askin M."/>
            <person name="Barry K."/>
            <person name="Battaglia E."/>
            <person name="Bayram O."/>
            <person name="Benocci T."/>
            <person name="Braus-Stromeyer S.A."/>
            <person name="Caldana C."/>
            <person name="Canovas D."/>
            <person name="Cerqueira G.C."/>
            <person name="Chen F."/>
            <person name="Chen W."/>
            <person name="Choi C."/>
            <person name="Clum A."/>
            <person name="Dos Santos R.A."/>
            <person name="Damasio A.R."/>
            <person name="Diallinas G."/>
            <person name="Emri T."/>
            <person name="Fekete E."/>
            <person name="Flipphi M."/>
            <person name="Freyberg S."/>
            <person name="Gallo A."/>
            <person name="Gournas C."/>
            <person name="Habgood R."/>
            <person name="Hainaut M."/>
            <person name="Harispe M.L."/>
            <person name="Henrissat B."/>
            <person name="Hilden K.S."/>
            <person name="Hope R."/>
            <person name="Hossain A."/>
            <person name="Karabika E."/>
            <person name="Karaffa L."/>
            <person name="Karanyi Z."/>
            <person name="Krasevec N."/>
            <person name="Kuo A."/>
            <person name="Kusch H."/>
            <person name="LaButti K."/>
            <person name="Lagendijk E.L."/>
            <person name="Lapidus A."/>
            <person name="Levasseur A."/>
            <person name="Lindquist E."/>
            <person name="Lipzen A."/>
            <person name="Logrieco A.F."/>
            <person name="MacCabe A."/>
            <person name="Maekelae M.R."/>
            <person name="Malavazi I."/>
            <person name="Melin P."/>
            <person name="Meyer V."/>
            <person name="Mielnichuk N."/>
            <person name="Miskei M."/>
            <person name="Molnar A.P."/>
            <person name="Mule G."/>
            <person name="Ngan C.Y."/>
            <person name="Orejas M."/>
            <person name="Orosz E."/>
            <person name="Ouedraogo J.P."/>
            <person name="Overkamp K.M."/>
            <person name="Park H.-S."/>
            <person name="Perrone G."/>
            <person name="Piumi F."/>
            <person name="Punt P.J."/>
            <person name="Ram A.F."/>
            <person name="Ramon A."/>
            <person name="Rauscher S."/>
            <person name="Record E."/>
            <person name="Riano-Pachon D.M."/>
            <person name="Robert V."/>
            <person name="Roehrig J."/>
            <person name="Ruller R."/>
            <person name="Salamov A."/>
            <person name="Salih N.S."/>
            <person name="Samson R.A."/>
            <person name="Sandor E."/>
            <person name="Sanguinetti M."/>
            <person name="Schuetze T."/>
            <person name="Sepcic K."/>
            <person name="Shelest E."/>
            <person name="Sherlock G."/>
            <person name="Sophianopoulou V."/>
            <person name="Squina F.M."/>
            <person name="Sun H."/>
            <person name="Susca A."/>
            <person name="Todd R.B."/>
            <person name="Tsang A."/>
            <person name="Unkles S.E."/>
            <person name="van de Wiele N."/>
            <person name="van Rossen-Uffink D."/>
            <person name="Oliveira J.V."/>
            <person name="Vesth T.C."/>
            <person name="Visser J."/>
            <person name="Yu J.-H."/>
            <person name="Zhou M."/>
            <person name="Andersen M.R."/>
            <person name="Archer D.B."/>
            <person name="Baker S.E."/>
            <person name="Benoit I."/>
            <person name="Brakhage A.A."/>
            <person name="Braus G.H."/>
            <person name="Fischer R."/>
            <person name="Frisvad J.C."/>
            <person name="Goldman G.H."/>
            <person name="Houbraken J."/>
            <person name="Oakley B."/>
            <person name="Pocsi I."/>
            <person name="Scazzocchio C."/>
            <person name="Seiboth B."/>
            <person name="vanKuyk P.A."/>
            <person name="Wortman J."/>
            <person name="Dyer P.S."/>
            <person name="Grigoriev I.V."/>
        </authorList>
    </citation>
    <scope>NUCLEOTIDE SEQUENCE [LARGE SCALE GENOMIC DNA]</scope>
    <source>
        <strain evidence="2">CBS 593.65</strain>
    </source>
</reference>
<protein>
    <submittedName>
        <fullName evidence="1">Uncharacterized protein</fullName>
    </submittedName>
</protein>
<proteinExistence type="predicted"/>
<dbReference type="VEuPathDB" id="FungiDB:ASPSYDRAFT_950925"/>
<organism evidence="1 2">
    <name type="scientific">Aspergillus sydowii CBS 593.65</name>
    <dbReference type="NCBI Taxonomy" id="1036612"/>
    <lineage>
        <taxon>Eukaryota</taxon>
        <taxon>Fungi</taxon>
        <taxon>Dikarya</taxon>
        <taxon>Ascomycota</taxon>
        <taxon>Pezizomycotina</taxon>
        <taxon>Eurotiomycetes</taxon>
        <taxon>Eurotiomycetidae</taxon>
        <taxon>Eurotiales</taxon>
        <taxon>Aspergillaceae</taxon>
        <taxon>Aspergillus</taxon>
        <taxon>Aspergillus subgen. Nidulantes</taxon>
    </lineage>
</organism>
<sequence length="136" mass="15184">MHYVQKQLISPFRPAVRMGEASPLHGSCQTRQAHVVCSPRPAHLPVIQAGCPDFKESSEHDIMEFDIFGEADKQTNPHAWAFGSSHLSRGIAVHLVDFVVTKNTDLLVELAVNSVWPFFLEILNVFFGGLFHCTDI</sequence>